<dbReference type="InterPro" id="IPR015422">
    <property type="entry name" value="PyrdxlP-dep_Trfase_small"/>
</dbReference>
<dbReference type="Proteomes" id="UP000807716">
    <property type="component" value="Unassembled WGS sequence"/>
</dbReference>
<comment type="catalytic activity">
    <reaction evidence="1 9">
        <text>(6R)-5,10-methylene-5,6,7,8-tetrahydrofolate + glycine + H2O = (6S)-5,6,7,8-tetrahydrofolate + L-serine</text>
        <dbReference type="Rhea" id="RHEA:15481"/>
        <dbReference type="ChEBI" id="CHEBI:15377"/>
        <dbReference type="ChEBI" id="CHEBI:15636"/>
        <dbReference type="ChEBI" id="CHEBI:33384"/>
        <dbReference type="ChEBI" id="CHEBI:57305"/>
        <dbReference type="ChEBI" id="CHEBI:57453"/>
        <dbReference type="EC" id="2.1.2.1"/>
    </reaction>
</comment>
<dbReference type="GO" id="GO:0005739">
    <property type="term" value="C:mitochondrion"/>
    <property type="evidence" value="ECO:0007669"/>
    <property type="project" value="TreeGrafter"/>
</dbReference>
<dbReference type="HAMAP" id="MF_00051">
    <property type="entry name" value="SHMT"/>
    <property type="match status" value="1"/>
</dbReference>
<dbReference type="GO" id="GO:0030170">
    <property type="term" value="F:pyridoxal phosphate binding"/>
    <property type="evidence" value="ECO:0007669"/>
    <property type="project" value="InterPro"/>
</dbReference>
<sequence>MSVDPWNAGMNTPLEVEDPEIYKLIQQEKYRQYSGLELIASENFTSQAVMEANGSPLTNKYSEGLPGARYYGGNEYIDQVENLARKRALEAFNLNPEEWGVNVQPYSGSTANFAALTAMIQPHERIMGLDLPSGGHLTHGYQTSKKKISSTSIYFESMPYQVDPKTGLIDLDRLEENAKLFRPRILICGASAYPREWDYARFRKVADQHGAYLMCDMAHISGLIAGQEADSPFKYCDVVTTTTHKTLRGPRAGLIFFRRNKDAKVEKGEDLESRVNQAVFPSTQGGPHNNTIAAVAVALKQAASPEFKQYAKQVIANSRALAAKLISHGYKIQTDGSDNHLILWDLRPLKLTGSKVERICDEVAITLNKNSVCGDVSAVTPGGVRLGTAALTSRSFKEEDFVKVGEFLHRVVQIALRVQEKAGTKLIKDFVAALQGDAEAAQLKKEVEAFATSFPFPGFDVKGLTPNH</sequence>
<dbReference type="InterPro" id="IPR019798">
    <property type="entry name" value="Ser_HO-MeTrfase_PLP_BS"/>
</dbReference>
<dbReference type="PIRSF" id="PIRSF000412">
    <property type="entry name" value="SHMT"/>
    <property type="match status" value="1"/>
</dbReference>
<dbReference type="InterPro" id="IPR015421">
    <property type="entry name" value="PyrdxlP-dep_Trfase_major"/>
</dbReference>
<dbReference type="GO" id="GO:0004372">
    <property type="term" value="F:glycine hydroxymethyltransferase activity"/>
    <property type="evidence" value="ECO:0007669"/>
    <property type="project" value="UniProtKB-EC"/>
</dbReference>
<reference evidence="11" key="1">
    <citation type="journal article" date="2020" name="Fungal Divers.">
        <title>Resolving the Mortierellaceae phylogeny through synthesis of multi-gene phylogenetics and phylogenomics.</title>
        <authorList>
            <person name="Vandepol N."/>
            <person name="Liber J."/>
            <person name="Desiro A."/>
            <person name="Na H."/>
            <person name="Kennedy M."/>
            <person name="Barry K."/>
            <person name="Grigoriev I.V."/>
            <person name="Miller A.N."/>
            <person name="O'Donnell K."/>
            <person name="Stajich J.E."/>
            <person name="Bonito G."/>
        </authorList>
    </citation>
    <scope>NUCLEOTIDE SEQUENCE</scope>
    <source>
        <strain evidence="11">BC1065</strain>
    </source>
</reference>
<evidence type="ECO:0000256" key="9">
    <source>
        <dbReference type="RuleBase" id="RU000585"/>
    </source>
</evidence>
<evidence type="ECO:0000256" key="2">
    <source>
        <dbReference type="ARBA" id="ARBA00001933"/>
    </source>
</evidence>
<dbReference type="InterPro" id="IPR049943">
    <property type="entry name" value="Ser_HO-MeTrfase-like"/>
</dbReference>
<name>A0A9P6TY07_9FUNG</name>
<dbReference type="InterPro" id="IPR039429">
    <property type="entry name" value="SHMT-like_dom"/>
</dbReference>
<dbReference type="PANTHER" id="PTHR11680">
    <property type="entry name" value="SERINE HYDROXYMETHYLTRANSFERASE"/>
    <property type="match status" value="1"/>
</dbReference>
<evidence type="ECO:0000256" key="8">
    <source>
        <dbReference type="PIRSR" id="PIRSR000412-50"/>
    </source>
</evidence>
<evidence type="ECO:0000256" key="1">
    <source>
        <dbReference type="ARBA" id="ARBA00001528"/>
    </source>
</evidence>
<keyword evidence="7 8" id="KW-0663">Pyridoxal phosphate</keyword>
<evidence type="ECO:0000259" key="10">
    <source>
        <dbReference type="Pfam" id="PF00464"/>
    </source>
</evidence>
<accession>A0A9P6TY07</accession>
<dbReference type="PANTHER" id="PTHR11680:SF35">
    <property type="entry name" value="SERINE HYDROXYMETHYLTRANSFERASE 1"/>
    <property type="match status" value="1"/>
</dbReference>
<evidence type="ECO:0000256" key="3">
    <source>
        <dbReference type="ARBA" id="ARBA00004777"/>
    </source>
</evidence>
<dbReference type="GO" id="GO:0019264">
    <property type="term" value="P:glycine biosynthetic process from serine"/>
    <property type="evidence" value="ECO:0007669"/>
    <property type="project" value="InterPro"/>
</dbReference>
<dbReference type="NCBIfam" id="NF000586">
    <property type="entry name" value="PRK00011.1"/>
    <property type="match status" value="1"/>
</dbReference>
<dbReference type="Pfam" id="PF00464">
    <property type="entry name" value="SHMT"/>
    <property type="match status" value="1"/>
</dbReference>
<organism evidence="11 12">
    <name type="scientific">Actinomortierella ambigua</name>
    <dbReference type="NCBI Taxonomy" id="1343610"/>
    <lineage>
        <taxon>Eukaryota</taxon>
        <taxon>Fungi</taxon>
        <taxon>Fungi incertae sedis</taxon>
        <taxon>Mucoromycota</taxon>
        <taxon>Mortierellomycotina</taxon>
        <taxon>Mortierellomycetes</taxon>
        <taxon>Mortierellales</taxon>
        <taxon>Mortierellaceae</taxon>
        <taxon>Actinomortierella</taxon>
    </lineage>
</organism>
<dbReference type="Gene3D" id="3.40.640.10">
    <property type="entry name" value="Type I PLP-dependent aspartate aminotransferase-like (Major domain)"/>
    <property type="match status" value="1"/>
</dbReference>
<evidence type="ECO:0000313" key="12">
    <source>
        <dbReference type="Proteomes" id="UP000807716"/>
    </source>
</evidence>
<feature type="modified residue" description="N6-(pyridoxal phosphate)lysine" evidence="8">
    <location>
        <position position="245"/>
    </location>
</feature>
<dbReference type="InterPro" id="IPR001085">
    <property type="entry name" value="Ser_HO-MeTrfase"/>
</dbReference>
<keyword evidence="12" id="KW-1185">Reference proteome</keyword>
<dbReference type="InterPro" id="IPR015424">
    <property type="entry name" value="PyrdxlP-dep_Trfase"/>
</dbReference>
<dbReference type="EMBL" id="JAAAJB010000746">
    <property type="protein sequence ID" value="KAG0251489.1"/>
    <property type="molecule type" value="Genomic_DNA"/>
</dbReference>
<dbReference type="FunFam" id="3.40.640.10:FF:000050">
    <property type="entry name" value="Serine hydroxymethyltransferase"/>
    <property type="match status" value="1"/>
</dbReference>
<evidence type="ECO:0000256" key="6">
    <source>
        <dbReference type="ARBA" id="ARBA00022679"/>
    </source>
</evidence>
<dbReference type="OrthoDB" id="10265628at2759"/>
<feature type="domain" description="Serine hydroxymethyltransferase-like" evidence="10">
    <location>
        <begin position="15"/>
        <end position="407"/>
    </location>
</feature>
<comment type="pathway">
    <text evidence="3 9">One-carbon metabolism; tetrahydrofolate interconversion.</text>
</comment>
<dbReference type="SUPFAM" id="SSF53383">
    <property type="entry name" value="PLP-dependent transferases"/>
    <property type="match status" value="1"/>
</dbReference>
<comment type="caution">
    <text evidence="11">The sequence shown here is derived from an EMBL/GenBank/DDBJ whole genome shotgun (WGS) entry which is preliminary data.</text>
</comment>
<comment type="similarity">
    <text evidence="4 9">Belongs to the SHMT family.</text>
</comment>
<evidence type="ECO:0000256" key="4">
    <source>
        <dbReference type="ARBA" id="ARBA00006376"/>
    </source>
</evidence>
<proteinExistence type="inferred from homology"/>
<comment type="function">
    <text evidence="9">Interconversion of serine and glycine.</text>
</comment>
<protein>
    <recommendedName>
        <fullName evidence="9">Serine hydroxymethyltransferase</fullName>
        <ecNumber evidence="9">2.1.2.1</ecNumber>
    </recommendedName>
</protein>
<comment type="cofactor">
    <cofactor evidence="2 8 9">
        <name>pyridoxal 5'-phosphate</name>
        <dbReference type="ChEBI" id="CHEBI:597326"/>
    </cofactor>
</comment>
<dbReference type="EC" id="2.1.2.1" evidence="9"/>
<dbReference type="GO" id="GO:0035999">
    <property type="term" value="P:tetrahydrofolate interconversion"/>
    <property type="evidence" value="ECO:0007669"/>
    <property type="project" value="InterPro"/>
</dbReference>
<dbReference type="AlphaFoldDB" id="A0A9P6TY07"/>
<dbReference type="Gene3D" id="3.90.1150.10">
    <property type="entry name" value="Aspartate Aminotransferase, domain 1"/>
    <property type="match status" value="1"/>
</dbReference>
<evidence type="ECO:0000256" key="5">
    <source>
        <dbReference type="ARBA" id="ARBA00022563"/>
    </source>
</evidence>
<gene>
    <name evidence="11" type="primary">SHM2</name>
    <name evidence="11" type="ORF">DFQ27_008716</name>
</gene>
<evidence type="ECO:0000313" key="11">
    <source>
        <dbReference type="EMBL" id="KAG0251489.1"/>
    </source>
</evidence>
<keyword evidence="5 9" id="KW-0554">One-carbon metabolism</keyword>
<dbReference type="PROSITE" id="PS00096">
    <property type="entry name" value="SHMT"/>
    <property type="match status" value="1"/>
</dbReference>
<dbReference type="CDD" id="cd00378">
    <property type="entry name" value="SHMT"/>
    <property type="match status" value="1"/>
</dbReference>
<evidence type="ECO:0000256" key="7">
    <source>
        <dbReference type="ARBA" id="ARBA00022898"/>
    </source>
</evidence>
<keyword evidence="6 9" id="KW-0808">Transferase</keyword>